<keyword evidence="3" id="KW-1185">Reference proteome</keyword>
<gene>
    <name evidence="2" type="ORF">RKE40_07235</name>
</gene>
<dbReference type="SUPFAM" id="SSF64518">
    <property type="entry name" value="Phase 1 flagellin"/>
    <property type="match status" value="1"/>
</dbReference>
<name>A0ABU3S4G8_9HYPH</name>
<accession>A0ABU3S4G8</accession>
<feature type="region of interest" description="Disordered" evidence="1">
    <location>
        <begin position="315"/>
        <end position="347"/>
    </location>
</feature>
<dbReference type="Proteomes" id="UP001254257">
    <property type="component" value="Unassembled WGS sequence"/>
</dbReference>
<dbReference type="PANTHER" id="PTHR42792:SF1">
    <property type="entry name" value="FLAGELLAR HOOK-ASSOCIATED PROTEIN 3"/>
    <property type="match status" value="1"/>
</dbReference>
<dbReference type="PANTHER" id="PTHR42792">
    <property type="entry name" value="FLAGELLIN"/>
    <property type="match status" value="1"/>
</dbReference>
<feature type="compositionally biased region" description="Pro residues" evidence="1">
    <location>
        <begin position="322"/>
        <end position="332"/>
    </location>
</feature>
<dbReference type="InterPro" id="IPR001492">
    <property type="entry name" value="Flagellin"/>
</dbReference>
<evidence type="ECO:0000313" key="3">
    <source>
        <dbReference type="Proteomes" id="UP001254257"/>
    </source>
</evidence>
<sequence>MTITATGTGAYRSAKPNQFVSSRAQFDDLQRQLATKKKSDTFAGLGMDRSRSLDLNNKLSTLEGYLTGIQRSEVNLKLASTAVENFAKMTRETVSDTRTGSYLPSSTGRSAPQVLAEEKFKQTLDLLNTNVNGRYLFSGRTADVEPVANYSLIMNGDGANRAGLKQLISERRQADLGANGLGRLTTGGAGTSATIAKEAGDPPYGFDLTGASTNSAALTVNYTAGPPADIAVNVVGTPLPGETLTIKLELPDGTKEEITLTARAEGTDGTAHGSFVIGADNNATATNLRATIDAALKREANTTLSASSAQVAAKDFFNGSPSNPPLRVPGPPFDTASTAPAPGTDANTVIWYRGDDAAGPARATSSTQADQSQIVATGARANEEAFRTGLAQFAVLAAETFQASDPNSEARYEAMTERARDALGFPPGVQNPSEIIVEFGTAQTALAQAKERHTATKNYLTTTLDGIENVTTEEVAVQILALQNQLQASYQVTSILSKLSLTNYL</sequence>
<dbReference type="RefSeq" id="WP_316017560.1">
    <property type="nucleotide sequence ID" value="NZ_JAWDID010000007.1"/>
</dbReference>
<keyword evidence="2" id="KW-0966">Cell projection</keyword>
<comment type="caution">
    <text evidence="2">The sequence shown here is derived from an EMBL/GenBank/DDBJ whole genome shotgun (WGS) entry which is preliminary data.</text>
</comment>
<organism evidence="2 3">
    <name type="scientific">Bosea rubneri</name>
    <dbReference type="NCBI Taxonomy" id="3075434"/>
    <lineage>
        <taxon>Bacteria</taxon>
        <taxon>Pseudomonadati</taxon>
        <taxon>Pseudomonadota</taxon>
        <taxon>Alphaproteobacteria</taxon>
        <taxon>Hyphomicrobiales</taxon>
        <taxon>Boseaceae</taxon>
        <taxon>Bosea</taxon>
    </lineage>
</organism>
<reference evidence="2 3" key="1">
    <citation type="submission" date="2023-09" db="EMBL/GenBank/DDBJ databases">
        <title>Whole genome shotgun sequencing (WGS) of Bosea sp. ZW T0_25, isolated from stored onions (Allium cepa).</title>
        <authorList>
            <person name="Stoll D.A."/>
            <person name="Huch M."/>
        </authorList>
    </citation>
    <scope>NUCLEOTIDE SEQUENCE [LARGE SCALE GENOMIC DNA]</scope>
    <source>
        <strain evidence="2 3">ZW T0_25</strain>
    </source>
</reference>
<keyword evidence="2" id="KW-0969">Cilium</keyword>
<evidence type="ECO:0000256" key="1">
    <source>
        <dbReference type="SAM" id="MobiDB-lite"/>
    </source>
</evidence>
<keyword evidence="2" id="KW-0282">Flagellum</keyword>
<proteinExistence type="predicted"/>
<dbReference type="EMBL" id="JAWDID010000007">
    <property type="protein sequence ID" value="MDU0339667.1"/>
    <property type="molecule type" value="Genomic_DNA"/>
</dbReference>
<protein>
    <submittedName>
        <fullName evidence="2">Flagellin</fullName>
    </submittedName>
</protein>
<evidence type="ECO:0000313" key="2">
    <source>
        <dbReference type="EMBL" id="MDU0339667.1"/>
    </source>
</evidence>